<comment type="caution">
    <text evidence="7">The sequence shown here is derived from an EMBL/GenBank/DDBJ whole genome shotgun (WGS) entry which is preliminary data.</text>
</comment>
<feature type="domain" description="Cytochrome c" evidence="6">
    <location>
        <begin position="16"/>
        <end position="113"/>
    </location>
</feature>
<accession>M1YIZ5</accession>
<dbReference type="HOGENOM" id="CLU_1160005_0_0_0"/>
<evidence type="ECO:0000256" key="5">
    <source>
        <dbReference type="SAM" id="SignalP"/>
    </source>
</evidence>
<keyword evidence="8" id="KW-1185">Reference proteome</keyword>
<evidence type="ECO:0000256" key="2">
    <source>
        <dbReference type="ARBA" id="ARBA00022723"/>
    </source>
</evidence>
<keyword evidence="5" id="KW-0732">Signal</keyword>
<dbReference type="Pfam" id="PF00034">
    <property type="entry name" value="Cytochrom_C"/>
    <property type="match status" value="1"/>
</dbReference>
<dbReference type="Gene3D" id="1.10.760.10">
    <property type="entry name" value="Cytochrome c-like domain"/>
    <property type="match status" value="2"/>
</dbReference>
<feature type="domain" description="Cytochrome c" evidence="6">
    <location>
        <begin position="130"/>
        <end position="216"/>
    </location>
</feature>
<dbReference type="PROSITE" id="PS51007">
    <property type="entry name" value="CYTC"/>
    <property type="match status" value="2"/>
</dbReference>
<proteinExistence type="predicted"/>
<dbReference type="GO" id="GO:0046872">
    <property type="term" value="F:metal ion binding"/>
    <property type="evidence" value="ECO:0007669"/>
    <property type="project" value="UniProtKB-KW"/>
</dbReference>
<dbReference type="SUPFAM" id="SSF46626">
    <property type="entry name" value="Cytochrome c"/>
    <property type="match status" value="2"/>
</dbReference>
<feature type="signal peptide" evidence="5">
    <location>
        <begin position="1"/>
        <end position="20"/>
    </location>
</feature>
<gene>
    <name evidence="7" type="ORF">NITGR_290074</name>
</gene>
<dbReference type="STRING" id="1266370.NITGR_290074"/>
<protein>
    <submittedName>
        <fullName evidence="7">Putative Cytochrome c, class I</fullName>
    </submittedName>
</protein>
<dbReference type="AlphaFoldDB" id="M1YIZ5"/>
<dbReference type="InterPro" id="IPR036909">
    <property type="entry name" value="Cyt_c-like_dom_sf"/>
</dbReference>
<evidence type="ECO:0000256" key="1">
    <source>
        <dbReference type="ARBA" id="ARBA00022617"/>
    </source>
</evidence>
<reference evidence="7 8" key="1">
    <citation type="journal article" date="2013" name="Front. Microbiol.">
        <title>The genome of Nitrospina gracilis illuminates the metabolism and evolution of the major marine nitrite oxidizer.</title>
        <authorList>
            <person name="Luecker S."/>
            <person name="Nowka B."/>
            <person name="Rattei T."/>
            <person name="Spieck E."/>
            <person name="and Daims H."/>
        </authorList>
    </citation>
    <scope>NUCLEOTIDE SEQUENCE [LARGE SCALE GENOMIC DNA]</scope>
    <source>
        <strain evidence="7 8">3/211</strain>
    </source>
</reference>
<dbReference type="GO" id="GO:0009055">
    <property type="term" value="F:electron transfer activity"/>
    <property type="evidence" value="ECO:0007669"/>
    <property type="project" value="InterPro"/>
</dbReference>
<name>M1YIZ5_NITG3</name>
<dbReference type="Proteomes" id="UP000011704">
    <property type="component" value="Unassembled WGS sequence"/>
</dbReference>
<organism evidence="7 8">
    <name type="scientific">Nitrospina gracilis (strain 3/211)</name>
    <dbReference type="NCBI Taxonomy" id="1266370"/>
    <lineage>
        <taxon>Bacteria</taxon>
        <taxon>Pseudomonadati</taxon>
        <taxon>Nitrospinota/Tectimicrobiota group</taxon>
        <taxon>Nitrospinota</taxon>
        <taxon>Nitrospinia</taxon>
        <taxon>Nitrospinales</taxon>
        <taxon>Nitrospinaceae</taxon>
        <taxon>Nitrospina</taxon>
    </lineage>
</organism>
<dbReference type="InParanoid" id="M1YIZ5"/>
<evidence type="ECO:0000313" key="7">
    <source>
        <dbReference type="EMBL" id="CCQ90474.1"/>
    </source>
</evidence>
<dbReference type="InterPro" id="IPR009056">
    <property type="entry name" value="Cyt_c-like_dom"/>
</dbReference>
<keyword evidence="1 4" id="KW-0349">Heme</keyword>
<feature type="chain" id="PRO_5004020040" evidence="5">
    <location>
        <begin position="21"/>
        <end position="219"/>
    </location>
</feature>
<dbReference type="GO" id="GO:0020037">
    <property type="term" value="F:heme binding"/>
    <property type="evidence" value="ECO:0007669"/>
    <property type="project" value="InterPro"/>
</dbReference>
<evidence type="ECO:0000259" key="6">
    <source>
        <dbReference type="PROSITE" id="PS51007"/>
    </source>
</evidence>
<keyword evidence="3 4" id="KW-0408">Iron</keyword>
<evidence type="ECO:0000256" key="3">
    <source>
        <dbReference type="ARBA" id="ARBA00023004"/>
    </source>
</evidence>
<dbReference type="EMBL" id="CAQJ01000032">
    <property type="protein sequence ID" value="CCQ90474.1"/>
    <property type="molecule type" value="Genomic_DNA"/>
</dbReference>
<evidence type="ECO:0000256" key="4">
    <source>
        <dbReference type="PROSITE-ProRule" id="PRU00433"/>
    </source>
</evidence>
<sequence>MLYWMGAILFLLTALGPAFADEALFEQKKCGTCHRLSADEPAETHPAPDLFYAGDKYQHAWLIEYLQNPEIVRKMGHPRDPGFLKGEPEFKGPHMSVSKQEAESLASFLIAQRLKKLEPLSLDLKPLARGERVRAKMLFERDHSCIACHESYNLARQPRGGVSGPSLINAGNRLQPGWVYRWLKNPKQFTEKSRMPVYELDETQLKLMTRYVMSHKKGE</sequence>
<evidence type="ECO:0000313" key="8">
    <source>
        <dbReference type="Proteomes" id="UP000011704"/>
    </source>
</evidence>
<keyword evidence="2 4" id="KW-0479">Metal-binding</keyword>